<dbReference type="AlphaFoldDB" id="C6E4D5"/>
<dbReference type="Pfam" id="PF19620">
    <property type="entry name" value="DUF6125"/>
    <property type="match status" value="1"/>
</dbReference>
<sequence length="204" mass="23322">MDEMALQQKHQEVVMTTQNALQGQEQETVAGDEGVQLLYSLSKEELVRIITDDAKNWLAHDGVWFQSLERKFGMEVAVDIDTDAWRLFTVIEAKRIMERLGLKPGGGIPALVECLKHRFYARLNLQQCIEVTQTRAVFRMIDCRVQSARKRKGLPDHPCKSVGVVEYSGFASTIDPRIQTKCLACPPDEHPEEFWCAWEFTLKP</sequence>
<dbReference type="STRING" id="443144.GM21_1374"/>
<organism evidence="1">
    <name type="scientific">Geobacter sp. (strain M21)</name>
    <dbReference type="NCBI Taxonomy" id="443144"/>
    <lineage>
        <taxon>Bacteria</taxon>
        <taxon>Pseudomonadati</taxon>
        <taxon>Thermodesulfobacteriota</taxon>
        <taxon>Desulfuromonadia</taxon>
        <taxon>Geobacterales</taxon>
        <taxon>Geobacteraceae</taxon>
        <taxon>Geobacter</taxon>
    </lineage>
</organism>
<dbReference type="KEGG" id="gem:GM21_1374"/>
<reference evidence="1" key="1">
    <citation type="submission" date="2009-07" db="EMBL/GenBank/DDBJ databases">
        <title>Complete sequence of Geobacter sp. M21.</title>
        <authorList>
            <consortium name="US DOE Joint Genome Institute"/>
            <person name="Lucas S."/>
            <person name="Copeland A."/>
            <person name="Lapidus A."/>
            <person name="Glavina del Rio T."/>
            <person name="Dalin E."/>
            <person name="Tice H."/>
            <person name="Bruce D."/>
            <person name="Goodwin L."/>
            <person name="Pitluck S."/>
            <person name="Saunders E."/>
            <person name="Brettin T."/>
            <person name="Detter J.C."/>
            <person name="Han C."/>
            <person name="Larimer F."/>
            <person name="Land M."/>
            <person name="Hauser L."/>
            <person name="Kyrpides N."/>
            <person name="Ovchinnikova G."/>
            <person name="Lovley D."/>
        </authorList>
    </citation>
    <scope>NUCLEOTIDE SEQUENCE [LARGE SCALE GENOMIC DNA]</scope>
    <source>
        <strain evidence="1">M21</strain>
    </source>
</reference>
<dbReference type="HOGENOM" id="CLU_116203_0_0_7"/>
<gene>
    <name evidence="1" type="ordered locus">GM21_1374</name>
</gene>
<name>C6E4D5_GEOSM</name>
<accession>C6E4D5</accession>
<dbReference type="EMBL" id="CP001661">
    <property type="protein sequence ID" value="ACT17433.1"/>
    <property type="molecule type" value="Genomic_DNA"/>
</dbReference>
<dbReference type="eggNOG" id="ENOG502ZA7Y">
    <property type="taxonomic scope" value="Bacteria"/>
</dbReference>
<proteinExistence type="predicted"/>
<evidence type="ECO:0008006" key="2">
    <source>
        <dbReference type="Google" id="ProtNLM"/>
    </source>
</evidence>
<protein>
    <recommendedName>
        <fullName evidence="2">Cytosolic protein</fullName>
    </recommendedName>
</protein>
<evidence type="ECO:0000313" key="1">
    <source>
        <dbReference type="EMBL" id="ACT17433.1"/>
    </source>
</evidence>